<proteinExistence type="predicted"/>
<dbReference type="RefSeq" id="WP_309806577.1">
    <property type="nucleotide sequence ID" value="NZ_JAVDRD010000019.1"/>
</dbReference>
<gene>
    <name evidence="1" type="ORF">J2792_004192</name>
</gene>
<reference evidence="1 2" key="1">
    <citation type="submission" date="2023-07" db="EMBL/GenBank/DDBJ databases">
        <title>Sorghum-associated microbial communities from plants grown in Nebraska, USA.</title>
        <authorList>
            <person name="Schachtman D."/>
        </authorList>
    </citation>
    <scope>NUCLEOTIDE SEQUENCE [LARGE SCALE GENOMIC DNA]</scope>
    <source>
        <strain evidence="1 2">DS1027</strain>
    </source>
</reference>
<accession>A0ABU1MSJ4</accession>
<protein>
    <submittedName>
        <fullName evidence="1">Uncharacterized protein</fullName>
    </submittedName>
</protein>
<organism evidence="1 2">
    <name type="scientific">Novosphingobium capsulatum</name>
    <dbReference type="NCBI Taxonomy" id="13688"/>
    <lineage>
        <taxon>Bacteria</taxon>
        <taxon>Pseudomonadati</taxon>
        <taxon>Pseudomonadota</taxon>
        <taxon>Alphaproteobacteria</taxon>
        <taxon>Sphingomonadales</taxon>
        <taxon>Sphingomonadaceae</taxon>
        <taxon>Novosphingobium</taxon>
    </lineage>
</organism>
<sequence length="1274" mass="139854">MFEHMTGDGPPEVPGIMQAFGAGRRAAPQTPRELLQRSPGLAKRLEKWDPVAALAKLAGLQLEPRFHANFIRLTWALRLVLGLAKGDVRPKRRDLTKLLNIDLAKADIVDQEDPPEDFFLAPIPTRKGDIPIFQGVWGHSAFYAETLVEAFERVADGQDNELLLSIDALLAVSRKVAKRQGLDRRVAGSGRRAAPMNLPFDLNLARLAQSVIWSGEQLEQADIAAAALEPFILTPADCLAALETTIGNSPLDFKPFYQVGNGLLLVSPSAISLAARAAIVDHILATGRDDKLADALLKVQAERLSETRFVVTDNLPIRREKEGPVLTDLLEISAGRFVQIEQTVGDFADWRTLGLGDFRPPDPAHSARIIAGMRAAREAARQNGDFRYGTTLYLMGGWGKGGYLNVKIPDDITDWGLLVLEVADVIALANCEGGTIPDVWRIAGLESLVKGAGFSLENMSGMLNLFQWWRETDCCLVPQRDKQMRPPLGLLIPTDMLFKVRQEGHGAHDRRAVAFPGGQFVPVFRHEAFANFGELQPIYVSYGALRNRLLLGVVLSTGRPGWIGLLQPSDEAEVTVAYQTWSTALQWLALVMPLLDDRDADLADDPVVITIELGHQPEWEENAPDDTMLDRDIAVVSDGERGRVRISLGDQWHLGARRVDNRAEIALGAALLEGAALAAGRRMDRAEALERVQAAIRSPDVRWRHAYFPDRAGDLLRLHGLLSQECIPLSLSAGALVKFGRAFSEKRCAGTRIVGRDACMAALLELHAQSLDRLLDYIAQFDRLQLVEMAVGIQQAALAEDLHWALTARALRSIHGESVDRVASLDHRHRINGALRASGMIAEIAAVHSPEAGGVRAGRMDQEELSALALSHFNDCELIAGMAGGYLEARLTVSPTGDLLYDHGFEAQALVPSVVTLNHENRERDVADYGRRVGRPEGTPSGLPLDLQHAVRSEYGVDADELGDLSSALCQLAIEEGRDVLTMPRSALIARLQAIGFNKGEPVEPLIDRLILPSRNGWRDLPEGADSNDFDLGRFDRRWSLIARPLLAIDGADDPLLVVGPAVVERCVMHNLSGAFEGGLQNRFWSSPDMLSYTGSAGDRGGMAFNDLVAGELTQLGLDATPSMKPWACLNHQATPAIKALGDIDVFVISQDRCHVWVIEAKDIKLCRTLGETARRLSSYRGLTGRKGKPDNLLKHLNRVAYIREHVADLAKCLKLQTVPQVHGLVVVNTPQPMVFFQINPSPDATFVRLADVATIHWQPQRKWTPKRRTKGDR</sequence>
<evidence type="ECO:0000313" key="1">
    <source>
        <dbReference type="EMBL" id="MDR6513299.1"/>
    </source>
</evidence>
<keyword evidence="2" id="KW-1185">Reference proteome</keyword>
<evidence type="ECO:0000313" key="2">
    <source>
        <dbReference type="Proteomes" id="UP001184150"/>
    </source>
</evidence>
<name>A0ABU1MSJ4_9SPHN</name>
<dbReference type="Proteomes" id="UP001184150">
    <property type="component" value="Unassembled WGS sequence"/>
</dbReference>
<dbReference type="EMBL" id="JAVDRD010000019">
    <property type="protein sequence ID" value="MDR6513299.1"/>
    <property type="molecule type" value="Genomic_DNA"/>
</dbReference>
<comment type="caution">
    <text evidence="1">The sequence shown here is derived from an EMBL/GenBank/DDBJ whole genome shotgun (WGS) entry which is preliminary data.</text>
</comment>